<dbReference type="GO" id="GO:0006409">
    <property type="term" value="P:tRNA export from nucleus"/>
    <property type="evidence" value="ECO:0007669"/>
    <property type="project" value="TreeGrafter"/>
</dbReference>
<dbReference type="EMBL" id="VCAU01000083">
    <property type="protein sequence ID" value="KAF9886122.1"/>
    <property type="molecule type" value="Genomic_DNA"/>
</dbReference>
<evidence type="ECO:0000256" key="1">
    <source>
        <dbReference type="SAM" id="MobiDB-lite"/>
    </source>
</evidence>
<protein>
    <recommendedName>
        <fullName evidence="2">Protein kinase domain-containing protein</fullName>
    </recommendedName>
</protein>
<feature type="compositionally biased region" description="Acidic residues" evidence="1">
    <location>
        <begin position="772"/>
        <end position="783"/>
    </location>
</feature>
<dbReference type="SUPFAM" id="SSF56112">
    <property type="entry name" value="Protein kinase-like (PK-like)"/>
    <property type="match status" value="1"/>
</dbReference>
<proteinExistence type="predicted"/>
<reference evidence="3" key="1">
    <citation type="journal article" date="2019" name="Beilstein J. Org. Chem.">
        <title>Nanangenines: drimane sesquiterpenoids as the dominant metabolite cohort of a novel Australian fungus, Aspergillus nanangensis.</title>
        <authorList>
            <person name="Lacey H.J."/>
            <person name="Gilchrist C.L.M."/>
            <person name="Crombie A."/>
            <person name="Kalaitzis J.A."/>
            <person name="Vuong D."/>
            <person name="Rutledge P.J."/>
            <person name="Turner P."/>
            <person name="Pitt J.I."/>
            <person name="Lacey E."/>
            <person name="Chooi Y.H."/>
            <person name="Piggott A.M."/>
        </authorList>
    </citation>
    <scope>NUCLEOTIDE SEQUENCE</scope>
    <source>
        <strain evidence="3">MST-FP2251</strain>
    </source>
</reference>
<dbReference type="InterPro" id="IPR016024">
    <property type="entry name" value="ARM-type_fold"/>
</dbReference>
<dbReference type="PROSITE" id="PS50011">
    <property type="entry name" value="PROTEIN_KINASE_DOM"/>
    <property type="match status" value="1"/>
</dbReference>
<gene>
    <name evidence="3" type="ORF">FE257_012057</name>
</gene>
<dbReference type="GO" id="GO:0004672">
    <property type="term" value="F:protein kinase activity"/>
    <property type="evidence" value="ECO:0007669"/>
    <property type="project" value="InterPro"/>
</dbReference>
<name>A0AAD4GR37_ASPNN</name>
<dbReference type="Gene3D" id="3.30.200.20">
    <property type="entry name" value="Phosphorylase Kinase, domain 1"/>
    <property type="match status" value="1"/>
</dbReference>
<accession>A0AAD4GR37</accession>
<reference evidence="3" key="2">
    <citation type="submission" date="2020-02" db="EMBL/GenBank/DDBJ databases">
        <authorList>
            <person name="Gilchrist C.L.M."/>
            <person name="Chooi Y.-H."/>
        </authorList>
    </citation>
    <scope>NUCLEOTIDE SEQUENCE</scope>
    <source>
        <strain evidence="3">MST-FP2251</strain>
    </source>
</reference>
<dbReference type="InterPro" id="IPR000719">
    <property type="entry name" value="Prot_kinase_dom"/>
</dbReference>
<feature type="compositionally biased region" description="Low complexity" evidence="1">
    <location>
        <begin position="739"/>
        <end position="762"/>
    </location>
</feature>
<dbReference type="Pfam" id="PF00069">
    <property type="entry name" value="Pkinase"/>
    <property type="match status" value="1"/>
</dbReference>
<evidence type="ECO:0000259" key="2">
    <source>
        <dbReference type="PROSITE" id="PS50011"/>
    </source>
</evidence>
<dbReference type="PANTHER" id="PTHR12984:SF3">
    <property type="entry name" value="N-TERMINAL KINASE-LIKE PROTEIN"/>
    <property type="match status" value="1"/>
</dbReference>
<feature type="compositionally biased region" description="Acidic residues" evidence="1">
    <location>
        <begin position="654"/>
        <end position="672"/>
    </location>
</feature>
<keyword evidence="4" id="KW-1185">Reference proteome</keyword>
<dbReference type="InterPro" id="IPR011009">
    <property type="entry name" value="Kinase-like_dom_sf"/>
</dbReference>
<comment type="caution">
    <text evidence="3">The sequence shown here is derived from an EMBL/GenBank/DDBJ whole genome shotgun (WGS) entry which is preliminary data.</text>
</comment>
<dbReference type="PANTHER" id="PTHR12984">
    <property type="entry name" value="SCY1-RELATED S/T PROTEIN KINASE-LIKE"/>
    <property type="match status" value="1"/>
</dbReference>
<dbReference type="GO" id="GO:0005737">
    <property type="term" value="C:cytoplasm"/>
    <property type="evidence" value="ECO:0007669"/>
    <property type="project" value="TreeGrafter"/>
</dbReference>
<evidence type="ECO:0000313" key="3">
    <source>
        <dbReference type="EMBL" id="KAF9886122.1"/>
    </source>
</evidence>
<dbReference type="AlphaFoldDB" id="A0AAD4GR37"/>
<sequence>MDFLKSAVASAIAKGSSFPYSLGDRVDISDSIWTLHNAAKREDGSACSIFTFDIAANKSRLPLAKNAVRKFRTLRHPGVIKVLDTIESETSLYIVTERVVPLSWHVKRKSLSEETCKWGLYTVATTLKFINEDAASIHGVVRASSIYASESGEWKLGGFDILSSMNDETAVIYTYGSLVPDAARYTPPEVVKGGWDTIKRHPLSAIDAYGLGILIFEVFNGNFTGGDQVGKTTNIPPGMQQSYKRLCAANPKIRLSPAHFVEQGKKHGGFFQTSLIRLTDDIESLGLKNDTEREEFINELDQLSDDFPEEFFKMKVLPELLKSVEFGGGGPKVLAAILKIGSKLSQDEYNSKLTPVIVRLFGNPDRALRVCLLDNLPLMIDNLPQKIVNDKIFPQITSGFTDIAPVVREQTVKAVLSVITKLSDRTINGELLRFLARTANDEQPGIRTNTTICLGRIAKHLGQGSRSKVLIAAFSRALRDPFVHARCAGLLALAATIDFFTEEDCASRILPAICPSLLDREKLMRDQANKTLELYLQRVRKFGSTMPEVALPSSTSPEPSKDAARIGTSNDKSWAGWAISSFTNKITAANGEIEPATNGAKPVEAEPSRSASVPRPVKTSVSAQLDVPKETIRPAAQPLGRRSQSEHPVPVTMMEDEADDGFDAWGAMEDDDNHTQQKADDPFDPFSPISNTASSSGLAAPMKASPAPYDDGGEPDFAGWLAAQSKTKKPLPKGLNKNAVAPPVSRTSSSTSATKPKAVAPAKKIDTKPKDNDDDDGWGDAWD</sequence>
<dbReference type="Gene3D" id="1.25.10.10">
    <property type="entry name" value="Leucine-rich Repeat Variant"/>
    <property type="match status" value="1"/>
</dbReference>
<dbReference type="GO" id="GO:0005524">
    <property type="term" value="F:ATP binding"/>
    <property type="evidence" value="ECO:0007669"/>
    <property type="project" value="InterPro"/>
</dbReference>
<feature type="domain" description="Protein kinase" evidence="2">
    <location>
        <begin position="6"/>
        <end position="312"/>
    </location>
</feature>
<dbReference type="SUPFAM" id="SSF48371">
    <property type="entry name" value="ARM repeat"/>
    <property type="match status" value="1"/>
</dbReference>
<dbReference type="Gene3D" id="1.10.510.10">
    <property type="entry name" value="Transferase(Phosphotransferase) domain 1"/>
    <property type="match status" value="1"/>
</dbReference>
<feature type="region of interest" description="Disordered" evidence="1">
    <location>
        <begin position="547"/>
        <end position="568"/>
    </location>
</feature>
<dbReference type="InterPro" id="IPR011989">
    <property type="entry name" value="ARM-like"/>
</dbReference>
<dbReference type="Proteomes" id="UP001194746">
    <property type="component" value="Unassembled WGS sequence"/>
</dbReference>
<evidence type="ECO:0000313" key="4">
    <source>
        <dbReference type="Proteomes" id="UP001194746"/>
    </source>
</evidence>
<dbReference type="InterPro" id="IPR051177">
    <property type="entry name" value="CIK-Related_Protein"/>
</dbReference>
<feature type="compositionally biased region" description="Polar residues" evidence="1">
    <location>
        <begin position="688"/>
        <end position="697"/>
    </location>
</feature>
<organism evidence="3 4">
    <name type="scientific">Aspergillus nanangensis</name>
    <dbReference type="NCBI Taxonomy" id="2582783"/>
    <lineage>
        <taxon>Eukaryota</taxon>
        <taxon>Fungi</taxon>
        <taxon>Dikarya</taxon>
        <taxon>Ascomycota</taxon>
        <taxon>Pezizomycotina</taxon>
        <taxon>Eurotiomycetes</taxon>
        <taxon>Eurotiomycetidae</taxon>
        <taxon>Eurotiales</taxon>
        <taxon>Aspergillaceae</taxon>
        <taxon>Aspergillus</taxon>
        <taxon>Aspergillus subgen. Circumdati</taxon>
    </lineage>
</organism>
<feature type="region of interest" description="Disordered" evidence="1">
    <location>
        <begin position="593"/>
        <end position="783"/>
    </location>
</feature>